<dbReference type="GO" id="GO:0005743">
    <property type="term" value="C:mitochondrial inner membrane"/>
    <property type="evidence" value="ECO:0007669"/>
    <property type="project" value="TreeGrafter"/>
</dbReference>
<reference evidence="10 11" key="1">
    <citation type="journal article" date="2012" name="Science">
        <title>The Paleozoic origin of enzymatic lignin decomposition reconstructed from 31 fungal genomes.</title>
        <authorList>
            <person name="Floudas D."/>
            <person name="Binder M."/>
            <person name="Riley R."/>
            <person name="Barry K."/>
            <person name="Blanchette R.A."/>
            <person name="Henrissat B."/>
            <person name="Martinez A.T."/>
            <person name="Otillar R."/>
            <person name="Spatafora J.W."/>
            <person name="Yadav J.S."/>
            <person name="Aerts A."/>
            <person name="Benoit I."/>
            <person name="Boyd A."/>
            <person name="Carlson A."/>
            <person name="Copeland A."/>
            <person name="Coutinho P.M."/>
            <person name="de Vries R.P."/>
            <person name="Ferreira P."/>
            <person name="Findley K."/>
            <person name="Foster B."/>
            <person name="Gaskell J."/>
            <person name="Glotzer D."/>
            <person name="Gorecki P."/>
            <person name="Heitman J."/>
            <person name="Hesse C."/>
            <person name="Hori C."/>
            <person name="Igarashi K."/>
            <person name="Jurgens J.A."/>
            <person name="Kallen N."/>
            <person name="Kersten P."/>
            <person name="Kohler A."/>
            <person name="Kuees U."/>
            <person name="Kumar T.K.A."/>
            <person name="Kuo A."/>
            <person name="LaButti K."/>
            <person name="Larrondo L.F."/>
            <person name="Lindquist E."/>
            <person name="Ling A."/>
            <person name="Lombard V."/>
            <person name="Lucas S."/>
            <person name="Lundell T."/>
            <person name="Martin R."/>
            <person name="McLaughlin D.J."/>
            <person name="Morgenstern I."/>
            <person name="Morin E."/>
            <person name="Murat C."/>
            <person name="Nagy L.G."/>
            <person name="Nolan M."/>
            <person name="Ohm R.A."/>
            <person name="Patyshakuliyeva A."/>
            <person name="Rokas A."/>
            <person name="Ruiz-Duenas F.J."/>
            <person name="Sabat G."/>
            <person name="Salamov A."/>
            <person name="Samejima M."/>
            <person name="Schmutz J."/>
            <person name="Slot J.C."/>
            <person name="St John F."/>
            <person name="Stenlid J."/>
            <person name="Sun H."/>
            <person name="Sun S."/>
            <person name="Syed K."/>
            <person name="Tsang A."/>
            <person name="Wiebenga A."/>
            <person name="Young D."/>
            <person name="Pisabarro A."/>
            <person name="Eastwood D.C."/>
            <person name="Martin F."/>
            <person name="Cullen D."/>
            <person name="Grigoriev I.V."/>
            <person name="Hibbett D.S."/>
        </authorList>
    </citation>
    <scope>NUCLEOTIDE SEQUENCE</scope>
    <source>
        <strain evidence="11">FP-58527</strain>
    </source>
</reference>
<evidence type="ECO:0000256" key="4">
    <source>
        <dbReference type="ARBA" id="ARBA00005985"/>
    </source>
</evidence>
<keyword evidence="7 9" id="KW-1133">Transmembrane helix</keyword>
<evidence type="ECO:0000256" key="1">
    <source>
        <dbReference type="ARBA" id="ARBA00001946"/>
    </source>
</evidence>
<sequence length="315" mass="35085">MSTTPETAPLLQKHDDLAPAAVPQWKQYYKLTRLHLWPAGAILFFWPCMWAITMSAYRLDLPPQTIAIQAVAYLLGNTVRHNVACIWNDICDRDFDRQVERTKTRPIASGAISVPAALLFLLAHSVVFFGILALAGYQAFVVGAIGFFTWELIYPLSKRFTNWPQAVLGVDCAWGFPVAWIALNGVWDWKLVTAVVLGITAWTIHFDTVYALQDKEDDVNAGVHSCALLFGSWVRPILSVFATFFVATLAYAGYLNHQGVFYYVITVGGTGLHILWQLATPDLEANGGKIWKSNGQLGYVVEAGLLADYIYKMYA</sequence>
<evidence type="ECO:0000256" key="5">
    <source>
        <dbReference type="ARBA" id="ARBA00022679"/>
    </source>
</evidence>
<evidence type="ECO:0000256" key="9">
    <source>
        <dbReference type="SAM" id="Phobius"/>
    </source>
</evidence>
<dbReference type="HOGENOM" id="CLU_034879_3_0_1"/>
<dbReference type="CDD" id="cd13959">
    <property type="entry name" value="PT_UbiA_COQ2"/>
    <property type="match status" value="1"/>
</dbReference>
<dbReference type="Proteomes" id="UP000015241">
    <property type="component" value="Unassembled WGS sequence"/>
</dbReference>
<feature type="transmembrane region" description="Helical" evidence="9">
    <location>
        <begin position="189"/>
        <end position="212"/>
    </location>
</feature>
<dbReference type="eggNOG" id="KOG1381">
    <property type="taxonomic scope" value="Eukaryota"/>
</dbReference>
<feature type="transmembrane region" description="Helical" evidence="9">
    <location>
        <begin position="260"/>
        <end position="279"/>
    </location>
</feature>
<keyword evidence="5" id="KW-0808">Transferase</keyword>
<evidence type="ECO:0000256" key="6">
    <source>
        <dbReference type="ARBA" id="ARBA00022692"/>
    </source>
</evidence>
<proteinExistence type="inferred from homology"/>
<dbReference type="EMBL" id="KE504132">
    <property type="protein sequence ID" value="EPT02933.1"/>
    <property type="molecule type" value="Genomic_DNA"/>
</dbReference>
<comment type="cofactor">
    <cofactor evidence="1">
        <name>Mg(2+)</name>
        <dbReference type="ChEBI" id="CHEBI:18420"/>
    </cofactor>
</comment>
<evidence type="ECO:0008006" key="12">
    <source>
        <dbReference type="Google" id="ProtNLM"/>
    </source>
</evidence>
<feature type="transmembrane region" description="Helical" evidence="9">
    <location>
        <begin position="107"/>
        <end position="131"/>
    </location>
</feature>
<dbReference type="PANTHER" id="PTHR11048:SF28">
    <property type="entry name" value="4-HYDROXYBENZOATE POLYPRENYLTRANSFERASE, MITOCHONDRIAL"/>
    <property type="match status" value="1"/>
</dbReference>
<evidence type="ECO:0000256" key="7">
    <source>
        <dbReference type="ARBA" id="ARBA00022989"/>
    </source>
</evidence>
<dbReference type="STRING" id="743788.S8EEF6"/>
<gene>
    <name evidence="10" type="ORF">FOMPIDRAFT_1022584</name>
</gene>
<evidence type="ECO:0000256" key="2">
    <source>
        <dbReference type="ARBA" id="ARBA00004141"/>
    </source>
</evidence>
<dbReference type="Pfam" id="PF01040">
    <property type="entry name" value="UbiA"/>
    <property type="match status" value="1"/>
</dbReference>
<evidence type="ECO:0000313" key="11">
    <source>
        <dbReference type="Proteomes" id="UP000015241"/>
    </source>
</evidence>
<dbReference type="PROSITE" id="PS00943">
    <property type="entry name" value="UBIA"/>
    <property type="match status" value="1"/>
</dbReference>
<dbReference type="AlphaFoldDB" id="S8EEF6"/>
<dbReference type="InterPro" id="IPR039653">
    <property type="entry name" value="Prenyltransferase"/>
</dbReference>
<dbReference type="InParanoid" id="S8EEF6"/>
<dbReference type="InterPro" id="IPR030470">
    <property type="entry name" value="UbiA_prenylTrfase_CS"/>
</dbReference>
<evidence type="ECO:0000256" key="8">
    <source>
        <dbReference type="ARBA" id="ARBA00023136"/>
    </source>
</evidence>
<dbReference type="OrthoDB" id="18170at2759"/>
<feature type="transmembrane region" description="Helical" evidence="9">
    <location>
        <begin position="137"/>
        <end position="154"/>
    </location>
</feature>
<dbReference type="PANTHER" id="PTHR11048">
    <property type="entry name" value="PRENYLTRANSFERASES"/>
    <property type="match status" value="1"/>
</dbReference>
<comment type="pathway">
    <text evidence="3">Secondary metabolite biosynthesis.</text>
</comment>
<comment type="subcellular location">
    <subcellularLocation>
        <location evidence="2">Membrane</location>
        <topology evidence="2">Multi-pass membrane protein</topology>
    </subcellularLocation>
</comment>
<dbReference type="GO" id="GO:0006744">
    <property type="term" value="P:ubiquinone biosynthetic process"/>
    <property type="evidence" value="ECO:0007669"/>
    <property type="project" value="TreeGrafter"/>
</dbReference>
<keyword evidence="6 9" id="KW-0812">Transmembrane</keyword>
<dbReference type="InterPro" id="IPR044878">
    <property type="entry name" value="UbiA_sf"/>
</dbReference>
<name>S8EEF6_FOMSC</name>
<dbReference type="GO" id="GO:0008412">
    <property type="term" value="F:4-hydroxybenzoate polyprenyltransferase activity"/>
    <property type="evidence" value="ECO:0007669"/>
    <property type="project" value="TreeGrafter"/>
</dbReference>
<keyword evidence="8 9" id="KW-0472">Membrane</keyword>
<comment type="similarity">
    <text evidence="4">Belongs to the UbiA prenyltransferase family.</text>
</comment>
<evidence type="ECO:0000256" key="3">
    <source>
        <dbReference type="ARBA" id="ARBA00005179"/>
    </source>
</evidence>
<evidence type="ECO:0000313" key="10">
    <source>
        <dbReference type="EMBL" id="EPT02933.1"/>
    </source>
</evidence>
<feature type="transmembrane region" description="Helical" evidence="9">
    <location>
        <begin position="36"/>
        <end position="57"/>
    </location>
</feature>
<protein>
    <recommendedName>
        <fullName evidence="12">UbiA prenyltransferase</fullName>
    </recommendedName>
</protein>
<organism evidence="10 11">
    <name type="scientific">Fomitopsis schrenkii</name>
    <name type="common">Brown rot fungus</name>
    <dbReference type="NCBI Taxonomy" id="2126942"/>
    <lineage>
        <taxon>Eukaryota</taxon>
        <taxon>Fungi</taxon>
        <taxon>Dikarya</taxon>
        <taxon>Basidiomycota</taxon>
        <taxon>Agaricomycotina</taxon>
        <taxon>Agaricomycetes</taxon>
        <taxon>Polyporales</taxon>
        <taxon>Fomitopsis</taxon>
    </lineage>
</organism>
<accession>S8EEF6</accession>
<feature type="transmembrane region" description="Helical" evidence="9">
    <location>
        <begin position="233"/>
        <end position="254"/>
    </location>
</feature>
<dbReference type="InterPro" id="IPR000537">
    <property type="entry name" value="UbiA_prenyltransferase"/>
</dbReference>
<keyword evidence="11" id="KW-1185">Reference proteome</keyword>
<dbReference type="Gene3D" id="1.10.357.140">
    <property type="entry name" value="UbiA prenyltransferase"/>
    <property type="match status" value="1"/>
</dbReference>
<dbReference type="FunFam" id="1.10.357.140:FF:000008">
    <property type="entry name" value="4-hydroxybenzoate octaprenyltransferase"/>
    <property type="match status" value="1"/>
</dbReference>